<reference evidence="1 2" key="1">
    <citation type="submission" date="2018-12" db="EMBL/GenBank/DDBJ databases">
        <title>The whole draft genome of Aquabacterium sp. SJQ9.</title>
        <authorList>
            <person name="Sun L."/>
            <person name="Gao X."/>
            <person name="Chen W."/>
            <person name="Huang K."/>
        </authorList>
    </citation>
    <scope>NUCLEOTIDE SEQUENCE [LARGE SCALE GENOMIC DNA]</scope>
    <source>
        <strain evidence="1 2">SJQ9</strain>
    </source>
</reference>
<dbReference type="EMBL" id="RSED01000026">
    <property type="protein sequence ID" value="RRS01188.1"/>
    <property type="molecule type" value="Genomic_DNA"/>
</dbReference>
<organism evidence="1 2">
    <name type="scientific">Aquabacterium soli</name>
    <dbReference type="NCBI Taxonomy" id="2493092"/>
    <lineage>
        <taxon>Bacteria</taxon>
        <taxon>Pseudomonadati</taxon>
        <taxon>Pseudomonadota</taxon>
        <taxon>Betaproteobacteria</taxon>
        <taxon>Burkholderiales</taxon>
        <taxon>Aquabacterium</taxon>
    </lineage>
</organism>
<sequence length="97" mass="10785">MDEQMAVELLVAQVKDYASDRAKDVARGAETPRLAALLVQKYGRGVVDAVATIFETPRAADPIFKAVDEETAKIDPLWREHNRERWAGRPADVITHG</sequence>
<dbReference type="OrthoDB" id="7065573at2"/>
<gene>
    <name evidence="1" type="ORF">EIP75_21675</name>
</gene>
<keyword evidence="2" id="KW-1185">Reference proteome</keyword>
<proteinExistence type="predicted"/>
<comment type="caution">
    <text evidence="1">The sequence shown here is derived from an EMBL/GenBank/DDBJ whole genome shotgun (WGS) entry which is preliminary data.</text>
</comment>
<name>A0A3R8U0S7_9BURK</name>
<dbReference type="AlphaFoldDB" id="A0A3R8U0S7"/>
<dbReference type="Proteomes" id="UP000269265">
    <property type="component" value="Unassembled WGS sequence"/>
</dbReference>
<evidence type="ECO:0000313" key="2">
    <source>
        <dbReference type="Proteomes" id="UP000269265"/>
    </source>
</evidence>
<evidence type="ECO:0000313" key="1">
    <source>
        <dbReference type="EMBL" id="RRS01188.1"/>
    </source>
</evidence>
<accession>A0A3R8U0S7</accession>
<protein>
    <submittedName>
        <fullName evidence="1">Uncharacterized protein</fullName>
    </submittedName>
</protein>